<feature type="transmembrane region" description="Helical" evidence="1">
    <location>
        <begin position="30"/>
        <end position="49"/>
    </location>
</feature>
<keyword evidence="1" id="KW-1133">Transmembrane helix</keyword>
<protein>
    <submittedName>
        <fullName evidence="2">Uncharacterized protein</fullName>
    </submittedName>
</protein>
<dbReference type="GeneID" id="36540086"/>
<accession>A0A2I1D9F4</accession>
<keyword evidence="3" id="KW-1185">Reference proteome</keyword>
<name>A0A2I1D9F4_ASPC2</name>
<dbReference type="EMBL" id="MSFM01000003">
    <property type="protein sequence ID" value="PKY06487.1"/>
    <property type="molecule type" value="Genomic_DNA"/>
</dbReference>
<organism evidence="2 3">
    <name type="scientific">Aspergillus campestris (strain IBT 28561)</name>
    <dbReference type="NCBI Taxonomy" id="1392248"/>
    <lineage>
        <taxon>Eukaryota</taxon>
        <taxon>Fungi</taxon>
        <taxon>Dikarya</taxon>
        <taxon>Ascomycota</taxon>
        <taxon>Pezizomycotina</taxon>
        <taxon>Eurotiomycetes</taxon>
        <taxon>Eurotiomycetidae</taxon>
        <taxon>Eurotiales</taxon>
        <taxon>Aspergillaceae</taxon>
        <taxon>Aspergillus</taxon>
        <taxon>Aspergillus subgen. Circumdati</taxon>
    </lineage>
</organism>
<feature type="transmembrane region" description="Helical" evidence="1">
    <location>
        <begin position="7"/>
        <end position="24"/>
    </location>
</feature>
<keyword evidence="1" id="KW-0812">Transmembrane</keyword>
<gene>
    <name evidence="2" type="ORF">P168DRAFT_112767</name>
</gene>
<dbReference type="VEuPathDB" id="FungiDB:P168DRAFT_112767"/>
<keyword evidence="1" id="KW-0472">Membrane</keyword>
<dbReference type="AlphaFoldDB" id="A0A2I1D9F4"/>
<dbReference type="RefSeq" id="XP_024695081.1">
    <property type="nucleotide sequence ID" value="XM_024832565.1"/>
</dbReference>
<evidence type="ECO:0000313" key="3">
    <source>
        <dbReference type="Proteomes" id="UP000234254"/>
    </source>
</evidence>
<proteinExistence type="predicted"/>
<evidence type="ECO:0000313" key="2">
    <source>
        <dbReference type="EMBL" id="PKY06487.1"/>
    </source>
</evidence>
<reference evidence="2" key="1">
    <citation type="submission" date="2016-12" db="EMBL/GenBank/DDBJ databases">
        <title>The genomes of Aspergillus section Nigri reveals drivers in fungal speciation.</title>
        <authorList>
            <consortium name="DOE Joint Genome Institute"/>
            <person name="Vesth T.C."/>
            <person name="Nybo J."/>
            <person name="Theobald S."/>
            <person name="Brandl J."/>
            <person name="Frisvad J.C."/>
            <person name="Nielsen K.F."/>
            <person name="Lyhne E.K."/>
            <person name="Kogle M.E."/>
            <person name="Kuo A."/>
            <person name="Riley R."/>
            <person name="Clum A."/>
            <person name="Nolan M."/>
            <person name="Lipzen A."/>
            <person name="Salamov A."/>
            <person name="Henrissat B."/>
            <person name="Wiebenga A."/>
            <person name="De vries R.P."/>
            <person name="Grigoriev I.V."/>
            <person name="Mortensen U.H."/>
            <person name="Andersen M.R."/>
            <person name="Baker S.E."/>
        </authorList>
    </citation>
    <scope>NUCLEOTIDE SEQUENCE</scope>
    <source>
        <strain evidence="2">IBT 28561</strain>
    </source>
</reference>
<evidence type="ECO:0000256" key="1">
    <source>
        <dbReference type="SAM" id="Phobius"/>
    </source>
</evidence>
<comment type="caution">
    <text evidence="2">The sequence shown here is derived from an EMBL/GenBank/DDBJ whole genome shotgun (WGS) entry which is preliminary data.</text>
</comment>
<sequence>MMNCFDFFPFFILFLLYCVAHLWLETTSDGVLWLLSFTVADLRMAIYYYHSTYGYDRTLDPYWATNDHGRHDLRTMGPGMISRDTVPALKFISNTKIPDRRKLF</sequence>
<dbReference type="Proteomes" id="UP000234254">
    <property type="component" value="Unassembled WGS sequence"/>
</dbReference>